<dbReference type="RefSeq" id="YP_009362799.1">
    <property type="nucleotide sequence ID" value="NC_034625.1"/>
</dbReference>
<reference evidence="2 3" key="1">
    <citation type="journal article" date="2017" name="Viruses">
        <title>Differentiation and structure in Sulfolobus islandicus rod-shaped virus populations.</title>
        <authorList>
            <person name="Bautista M.A."/>
            <person name="Black J.A."/>
            <person name="Youngblut N.D."/>
            <person name="Whitaker R.J."/>
        </authorList>
    </citation>
    <scope>NUCLEOTIDE SEQUENCE [LARGE SCALE GENOMIC DNA]</scope>
</reference>
<organism evidence="2 3">
    <name type="scientific">Sulfolobus islandicus rod-shaped virus 10</name>
    <dbReference type="NCBI Taxonomy" id="1983545"/>
    <lineage>
        <taxon>Viruses</taxon>
        <taxon>Adnaviria</taxon>
        <taxon>Zilligvirae</taxon>
        <taxon>Taleaviricota</taxon>
        <taxon>Tokiviricetes</taxon>
        <taxon>Ligamenvirales</taxon>
        <taxon>Rudiviridae</taxon>
        <taxon>Usarudivirus</taxon>
        <taxon>Usarudivirus acidum</taxon>
        <taxon>Usarudivirus SIRV10</taxon>
    </lineage>
</organism>
<evidence type="ECO:0000259" key="1">
    <source>
        <dbReference type="Pfam" id="PF01402"/>
    </source>
</evidence>
<dbReference type="InterPro" id="IPR013321">
    <property type="entry name" value="Arc_rbn_hlx_hlx"/>
</dbReference>
<accession>A0A1X9SJT0</accession>
<dbReference type="CDD" id="cd22231">
    <property type="entry name" value="RHH_NikR_HicB-like"/>
    <property type="match status" value="1"/>
</dbReference>
<dbReference type="KEGG" id="vg:32878703"/>
<feature type="domain" description="Ribbon-helix-helix protein CopG" evidence="1">
    <location>
        <begin position="3"/>
        <end position="39"/>
    </location>
</feature>
<dbReference type="EMBL" id="KY744230">
    <property type="protein sequence ID" value="ARQ96482.1"/>
    <property type="molecule type" value="Genomic_DNA"/>
</dbReference>
<dbReference type="Pfam" id="PF01402">
    <property type="entry name" value="RHH_1"/>
    <property type="match status" value="1"/>
</dbReference>
<dbReference type="GO" id="GO:0006355">
    <property type="term" value="P:regulation of DNA-templated transcription"/>
    <property type="evidence" value="ECO:0007669"/>
    <property type="project" value="InterPro"/>
</dbReference>
<dbReference type="GeneID" id="32878703"/>
<sequence length="48" mass="5780">MRVITVKIDEDFLKEVDKYAMNHKLNRSEVVRLAIREFLSNHANYESR</sequence>
<proteinExistence type="predicted"/>
<protein>
    <recommendedName>
        <fullName evidence="1">Ribbon-helix-helix protein CopG domain-containing protein</fullName>
    </recommendedName>
</protein>
<dbReference type="Gene3D" id="1.10.1220.10">
    <property type="entry name" value="Met repressor-like"/>
    <property type="match status" value="1"/>
</dbReference>
<dbReference type="OrthoDB" id="28320at10239"/>
<evidence type="ECO:0000313" key="3">
    <source>
        <dbReference type="Proteomes" id="UP000203064"/>
    </source>
</evidence>
<evidence type="ECO:0000313" key="2">
    <source>
        <dbReference type="EMBL" id="ARQ96482.1"/>
    </source>
</evidence>
<dbReference type="SUPFAM" id="SSF47598">
    <property type="entry name" value="Ribbon-helix-helix"/>
    <property type="match status" value="1"/>
</dbReference>
<keyword evidence="3" id="KW-1185">Reference proteome</keyword>
<dbReference type="Proteomes" id="UP000203064">
    <property type="component" value="Segment"/>
</dbReference>
<dbReference type="InterPro" id="IPR002145">
    <property type="entry name" value="CopG"/>
</dbReference>
<name>A0A1X9SJT0_9VIRU</name>
<dbReference type="InterPro" id="IPR010985">
    <property type="entry name" value="Ribbon_hlx_hlx"/>
</dbReference>